<comment type="caution">
    <text evidence="5">The sequence shown here is derived from an EMBL/GenBank/DDBJ whole genome shotgun (WGS) entry which is preliminary data.</text>
</comment>
<dbReference type="EMBL" id="DVKT01000041">
    <property type="protein sequence ID" value="HIT39460.1"/>
    <property type="molecule type" value="Genomic_DNA"/>
</dbReference>
<evidence type="ECO:0000259" key="4">
    <source>
        <dbReference type="Pfam" id="PF01103"/>
    </source>
</evidence>
<accession>A0A9D1KD80</accession>
<organism evidence="5 6">
    <name type="scientific">Candidatus Caccoplasma intestinavium</name>
    <dbReference type="NCBI Taxonomy" id="2840716"/>
    <lineage>
        <taxon>Bacteria</taxon>
        <taxon>Pseudomonadati</taxon>
        <taxon>Bacteroidota</taxon>
        <taxon>Bacteroidia</taxon>
        <taxon>Bacteroidales</taxon>
        <taxon>Bacteroidaceae</taxon>
        <taxon>Bacteroidaceae incertae sedis</taxon>
        <taxon>Candidatus Caccoplasma</taxon>
    </lineage>
</organism>
<feature type="region of interest" description="Disordered" evidence="3">
    <location>
        <begin position="39"/>
        <end position="60"/>
    </location>
</feature>
<reference evidence="5" key="2">
    <citation type="journal article" date="2021" name="PeerJ">
        <title>Extensive microbial diversity within the chicken gut microbiome revealed by metagenomics and culture.</title>
        <authorList>
            <person name="Gilroy R."/>
            <person name="Ravi A."/>
            <person name="Getino M."/>
            <person name="Pursley I."/>
            <person name="Horton D.L."/>
            <person name="Alikhan N.F."/>
            <person name="Baker D."/>
            <person name="Gharbi K."/>
            <person name="Hall N."/>
            <person name="Watson M."/>
            <person name="Adriaenssens E.M."/>
            <person name="Foster-Nyarko E."/>
            <person name="Jarju S."/>
            <person name="Secka A."/>
            <person name="Antonio M."/>
            <person name="Oren A."/>
            <person name="Chaudhuri R.R."/>
            <person name="La Ragione R."/>
            <person name="Hildebrand F."/>
            <person name="Pallen M.J."/>
        </authorList>
    </citation>
    <scope>NUCLEOTIDE SEQUENCE</scope>
    <source>
        <strain evidence="5">21143</strain>
    </source>
</reference>
<reference evidence="5" key="1">
    <citation type="submission" date="2020-10" db="EMBL/GenBank/DDBJ databases">
        <authorList>
            <person name="Gilroy R."/>
        </authorList>
    </citation>
    <scope>NUCLEOTIDE SEQUENCE</scope>
    <source>
        <strain evidence="5">21143</strain>
    </source>
</reference>
<keyword evidence="2" id="KW-0472">Membrane</keyword>
<dbReference type="Proteomes" id="UP000886722">
    <property type="component" value="Unassembled WGS sequence"/>
</dbReference>
<feature type="domain" description="Bacterial surface antigen (D15)" evidence="4">
    <location>
        <begin position="153"/>
        <end position="425"/>
    </location>
</feature>
<evidence type="ECO:0000256" key="2">
    <source>
        <dbReference type="ARBA" id="ARBA00023136"/>
    </source>
</evidence>
<name>A0A9D1KD80_9BACT</name>
<dbReference type="GO" id="GO:0019867">
    <property type="term" value="C:outer membrane"/>
    <property type="evidence" value="ECO:0007669"/>
    <property type="project" value="InterPro"/>
</dbReference>
<proteinExistence type="predicted"/>
<protein>
    <submittedName>
        <fullName evidence="5">BamA/TamA family outer membrane protein</fullName>
    </submittedName>
</protein>
<dbReference type="AlphaFoldDB" id="A0A9D1KD80"/>
<comment type="subcellular location">
    <subcellularLocation>
        <location evidence="1">Membrane</location>
    </subcellularLocation>
</comment>
<sequence length="425" mass="49014">MLYTPIFSGFPCPTLFLAKKIILGILFVCISIIPQNSTAQTRQTDEDLNPKSTNENIQTDTVPKEKNSFFKKIGDYFKNANKPKPEKKFDISFIGGPQYSSATQFGIGIMAAGLYRSDRSDQSIQPSNVSFFGNVSTSGFYMLGIRGSHILPKDKYRLLYTVYFYSMPSDYWGIGYDAGSNDSFYWSYLRLQAQMKTDFLFKLSHNLFFGPMVSFDFVKGNNFKKKNPNDPRTVEQIIAGEKSRIGTTGIGASVVYDSRDVITDCHNGIYFKIEQGFYPKFLGNKYDFMMTDIIFDTYNRVWKGGILAFDLHGKFNYGNVPWTMKSRMGGQFRMRGYYEGQYRDNNLIEVQLELRQHLWKRNGMVLWVGAGNVFENFRKFNFSETLPNFGIGYRWEFKSRVNVRLDLGFGKDFKTGFMFNINEAF</sequence>
<evidence type="ECO:0000256" key="3">
    <source>
        <dbReference type="SAM" id="MobiDB-lite"/>
    </source>
</evidence>
<dbReference type="Pfam" id="PF01103">
    <property type="entry name" value="Omp85"/>
    <property type="match status" value="1"/>
</dbReference>
<gene>
    <name evidence="5" type="ORF">IAD06_05430</name>
</gene>
<dbReference type="Gene3D" id="2.40.160.50">
    <property type="entry name" value="membrane protein fhac: a member of the omp85/tpsb transporter family"/>
    <property type="match status" value="1"/>
</dbReference>
<evidence type="ECO:0000313" key="5">
    <source>
        <dbReference type="EMBL" id="HIT39460.1"/>
    </source>
</evidence>
<evidence type="ECO:0000313" key="6">
    <source>
        <dbReference type="Proteomes" id="UP000886722"/>
    </source>
</evidence>
<feature type="compositionally biased region" description="Polar residues" evidence="3">
    <location>
        <begin position="50"/>
        <end position="60"/>
    </location>
</feature>
<dbReference type="InterPro" id="IPR000184">
    <property type="entry name" value="Bac_surfAg_D15"/>
</dbReference>
<evidence type="ECO:0000256" key="1">
    <source>
        <dbReference type="ARBA" id="ARBA00004370"/>
    </source>
</evidence>